<evidence type="ECO:0000256" key="1">
    <source>
        <dbReference type="ARBA" id="ARBA00010884"/>
    </source>
</evidence>
<dbReference type="GO" id="GO:0051792">
    <property type="term" value="P:medium-chain fatty acid biosynthetic process"/>
    <property type="evidence" value="ECO:0007669"/>
    <property type="project" value="TreeGrafter"/>
</dbReference>
<sequence length="257" mass="29181">LFFLGCTWEFGAMVNYIKKTYPQTQLVVVGFSLGGNIVCKYLGESQANQERVLCCVSVCQGYSALRAQETFMQWDHCRRFYNFLMADNMKKIILSHRYCSTSLTLTVLIGSIAILDLPAGSFKTGLLKGDINDNLLYFRKFHGYSSLKEYYEEESCLQYLHRVSSCSRLAPEGKYCSCNVNLLELSASFSFTEKRENVMHVLPLHGGHLGFFEGSVLFPEPLTWMDKLVVQYANAICQWEKTKPHCSDAEQAVSGQE</sequence>
<dbReference type="PANTHER" id="PTHR10794:SF45">
    <property type="entry name" value="MONOACYLGLYCEROL LIPASE ABHD2"/>
    <property type="match status" value="1"/>
</dbReference>
<organism evidence="3 4">
    <name type="scientific">Oxylabes madagascariensis</name>
    <name type="common">white-throated Oxylabes</name>
    <dbReference type="NCBI Taxonomy" id="98144"/>
    <lineage>
        <taxon>Eukaryota</taxon>
        <taxon>Metazoa</taxon>
        <taxon>Chordata</taxon>
        <taxon>Craniata</taxon>
        <taxon>Vertebrata</taxon>
        <taxon>Euteleostomi</taxon>
        <taxon>Archelosauria</taxon>
        <taxon>Archosauria</taxon>
        <taxon>Dinosauria</taxon>
        <taxon>Saurischia</taxon>
        <taxon>Theropoda</taxon>
        <taxon>Coelurosauria</taxon>
        <taxon>Aves</taxon>
        <taxon>Neognathae</taxon>
        <taxon>Neoaves</taxon>
        <taxon>Telluraves</taxon>
        <taxon>Australaves</taxon>
        <taxon>Passeriformes</taxon>
        <taxon>Sylvioidea</taxon>
        <taxon>Timaliidae</taxon>
        <taxon>Oxylabes</taxon>
    </lineage>
</organism>
<reference evidence="3 4" key="1">
    <citation type="submission" date="2019-09" db="EMBL/GenBank/DDBJ databases">
        <title>Bird 10,000 Genomes (B10K) Project - Family phase.</title>
        <authorList>
            <person name="Zhang G."/>
        </authorList>
    </citation>
    <scope>NUCLEOTIDE SEQUENCE [LARGE SCALE GENOMIC DNA]</scope>
    <source>
        <strain evidence="3">B10K-DU-002-81</strain>
    </source>
</reference>
<dbReference type="Proteomes" id="UP000570288">
    <property type="component" value="Unassembled WGS sequence"/>
</dbReference>
<dbReference type="PANTHER" id="PTHR10794">
    <property type="entry name" value="ABHYDROLASE DOMAIN-CONTAINING PROTEIN"/>
    <property type="match status" value="1"/>
</dbReference>
<protein>
    <submittedName>
        <fullName evidence="3">ABHD2 lipase</fullName>
    </submittedName>
</protein>
<gene>
    <name evidence="3" type="primary">Abhd2</name>
    <name evidence="3" type="ORF">OXYMAD_R07259</name>
</gene>
<feature type="non-terminal residue" evidence="3">
    <location>
        <position position="257"/>
    </location>
</feature>
<dbReference type="InterPro" id="IPR050960">
    <property type="entry name" value="AB_hydrolase_4_sf"/>
</dbReference>
<feature type="domain" description="AB hydrolase-1" evidence="2">
    <location>
        <begin position="6"/>
        <end position="94"/>
    </location>
</feature>
<proteinExistence type="inferred from homology"/>
<dbReference type="GO" id="GO:0097524">
    <property type="term" value="C:sperm plasma membrane"/>
    <property type="evidence" value="ECO:0007669"/>
    <property type="project" value="TreeGrafter"/>
</dbReference>
<dbReference type="AlphaFoldDB" id="A0A7L2QRV9"/>
<dbReference type="GO" id="GO:0048240">
    <property type="term" value="P:sperm capacitation"/>
    <property type="evidence" value="ECO:0007669"/>
    <property type="project" value="TreeGrafter"/>
</dbReference>
<keyword evidence="4" id="KW-1185">Reference proteome</keyword>
<dbReference type="EMBL" id="VYZR01037135">
    <property type="protein sequence ID" value="NXR98922.1"/>
    <property type="molecule type" value="Genomic_DNA"/>
</dbReference>
<accession>A0A7L2QRV9</accession>
<comment type="similarity">
    <text evidence="1">Belongs to the AB hydrolase superfamily. AB hydrolase 4 family.</text>
</comment>
<dbReference type="GO" id="GO:0046464">
    <property type="term" value="P:acylglycerol catabolic process"/>
    <property type="evidence" value="ECO:0007669"/>
    <property type="project" value="TreeGrafter"/>
</dbReference>
<comment type="caution">
    <text evidence="3">The sequence shown here is derived from an EMBL/GenBank/DDBJ whole genome shotgun (WGS) entry which is preliminary data.</text>
</comment>
<evidence type="ECO:0000259" key="2">
    <source>
        <dbReference type="Pfam" id="PF00561"/>
    </source>
</evidence>
<dbReference type="InterPro" id="IPR000073">
    <property type="entry name" value="AB_hydrolase_1"/>
</dbReference>
<evidence type="ECO:0000313" key="3">
    <source>
        <dbReference type="EMBL" id="NXR98922.1"/>
    </source>
</evidence>
<name>A0A7L2QRV9_9PASS</name>
<dbReference type="GO" id="GO:0008126">
    <property type="term" value="F:acetylesterase activity"/>
    <property type="evidence" value="ECO:0007669"/>
    <property type="project" value="TreeGrafter"/>
</dbReference>
<dbReference type="GO" id="GO:0036126">
    <property type="term" value="C:sperm flagellum"/>
    <property type="evidence" value="ECO:0007669"/>
    <property type="project" value="TreeGrafter"/>
</dbReference>
<dbReference type="PIRSF" id="PIRSF005211">
    <property type="entry name" value="Ab_hydro_YheT"/>
    <property type="match status" value="1"/>
</dbReference>
<dbReference type="GO" id="GO:0047372">
    <property type="term" value="F:monoacylglycerol lipase activity"/>
    <property type="evidence" value="ECO:0007669"/>
    <property type="project" value="TreeGrafter"/>
</dbReference>
<dbReference type="OrthoDB" id="5954035at2759"/>
<evidence type="ECO:0000313" key="4">
    <source>
        <dbReference type="Proteomes" id="UP000570288"/>
    </source>
</evidence>
<dbReference type="InterPro" id="IPR029058">
    <property type="entry name" value="AB_hydrolase_fold"/>
</dbReference>
<dbReference type="InterPro" id="IPR012020">
    <property type="entry name" value="ABHD4"/>
</dbReference>
<dbReference type="Pfam" id="PF00561">
    <property type="entry name" value="Abhydrolase_1"/>
    <property type="match status" value="1"/>
</dbReference>
<dbReference type="Gene3D" id="3.40.50.1820">
    <property type="entry name" value="alpha/beta hydrolase"/>
    <property type="match status" value="1"/>
</dbReference>
<feature type="non-terminal residue" evidence="3">
    <location>
        <position position="1"/>
    </location>
</feature>
<dbReference type="SUPFAM" id="SSF53474">
    <property type="entry name" value="alpha/beta-Hydrolases"/>
    <property type="match status" value="1"/>
</dbReference>
<dbReference type="GO" id="GO:0043401">
    <property type="term" value="P:steroid hormone receptor signaling pathway"/>
    <property type="evidence" value="ECO:0007669"/>
    <property type="project" value="TreeGrafter"/>
</dbReference>
<dbReference type="GO" id="GO:0051793">
    <property type="term" value="P:medium-chain fatty acid catabolic process"/>
    <property type="evidence" value="ECO:0007669"/>
    <property type="project" value="TreeGrafter"/>
</dbReference>